<dbReference type="EMBL" id="GL876974">
    <property type="protein sequence ID" value="KLU90151.1"/>
    <property type="molecule type" value="Genomic_DNA"/>
</dbReference>
<dbReference type="EMBL" id="ADBL01002237">
    <property type="status" value="NOT_ANNOTATED_CDS"/>
    <property type="molecule type" value="Genomic_DNA"/>
</dbReference>
<reference evidence="11" key="2">
    <citation type="submission" date="2010-05" db="EMBL/GenBank/DDBJ databases">
        <title>The genome sequence of Magnaporthe poae strain ATCC 64411.</title>
        <authorList>
            <person name="Ma L.-J."/>
            <person name="Dead R."/>
            <person name="Young S."/>
            <person name="Zeng Q."/>
            <person name="Koehrsen M."/>
            <person name="Alvarado L."/>
            <person name="Berlin A."/>
            <person name="Chapman S.B."/>
            <person name="Chen Z."/>
            <person name="Freedman E."/>
            <person name="Gellesch M."/>
            <person name="Goldberg J."/>
            <person name="Griggs A."/>
            <person name="Gujja S."/>
            <person name="Heilman E.R."/>
            <person name="Heiman D."/>
            <person name="Hepburn T."/>
            <person name="Howarth C."/>
            <person name="Jen D."/>
            <person name="Larson L."/>
            <person name="Mehta T."/>
            <person name="Neiman D."/>
            <person name="Pearson M."/>
            <person name="Roberts A."/>
            <person name="Saif S."/>
            <person name="Shea T."/>
            <person name="Shenoy N."/>
            <person name="Sisk P."/>
            <person name="Stolte C."/>
            <person name="Sykes S."/>
            <person name="Walk T."/>
            <person name="White J."/>
            <person name="Yandava C."/>
            <person name="Haas B."/>
            <person name="Nusbaum C."/>
            <person name="Birren B."/>
        </authorList>
    </citation>
    <scope>NUCLEOTIDE SEQUENCE [LARGE SCALE GENOMIC DNA]</scope>
    <source>
        <strain evidence="11">ATCC 64411 / 73-15</strain>
    </source>
</reference>
<evidence type="ECO:0000256" key="3">
    <source>
        <dbReference type="ARBA" id="ARBA00022801"/>
    </source>
</evidence>
<feature type="domain" description="AB hydrolase-1" evidence="8">
    <location>
        <begin position="224"/>
        <end position="444"/>
    </location>
</feature>
<reference evidence="10" key="4">
    <citation type="journal article" date="2015" name="G3 (Bethesda)">
        <title>Genome sequences of three phytopathogenic species of the Magnaporthaceae family of fungi.</title>
        <authorList>
            <person name="Okagaki L.H."/>
            <person name="Nunes C.C."/>
            <person name="Sailsbery J."/>
            <person name="Clay B."/>
            <person name="Brown D."/>
            <person name="John T."/>
            <person name="Oh Y."/>
            <person name="Young N."/>
            <person name="Fitzgerald M."/>
            <person name="Haas B.J."/>
            <person name="Zeng Q."/>
            <person name="Young S."/>
            <person name="Adiconis X."/>
            <person name="Fan L."/>
            <person name="Levin J.Z."/>
            <person name="Mitchell T.K."/>
            <person name="Okubara P.A."/>
            <person name="Farman M.L."/>
            <person name="Kohn L.M."/>
            <person name="Birren B."/>
            <person name="Ma L.-J."/>
            <person name="Dean R.A."/>
        </authorList>
    </citation>
    <scope>NUCLEOTIDE SEQUENCE</scope>
    <source>
        <strain evidence="10">ATCC 64411 / 73-15</strain>
    </source>
</reference>
<dbReference type="InterPro" id="IPR029058">
    <property type="entry name" value="AB_hydrolase_fold"/>
</dbReference>
<dbReference type="PANTHER" id="PTHR10794:SF63">
    <property type="entry name" value="ALPHA_BETA HYDROLASE 1, ISOFORM A"/>
    <property type="match status" value="1"/>
</dbReference>
<keyword evidence="2" id="KW-0808">Transferase</keyword>
<dbReference type="InterPro" id="IPR050960">
    <property type="entry name" value="AB_hydrolase_4_sf"/>
</dbReference>
<evidence type="ECO:0000313" key="10">
    <source>
        <dbReference type="EnsemblFungi" id="MAPG_09117T0"/>
    </source>
</evidence>
<sequence length="531" mass="59003">MPEGRGVAKWTGQIMGPVTRRFDHNIQTSHTAAFGGYANHLVSNALRLDSLSRRRRTAATALVVLILSYCISAKPTTASKKAFSTPRFVILKLLLRRCANMVGSWLGLASIRFTHAPTPLVLRTKDGEKKSLVEVCKASTPPCRLNPFLFNGHLQTMWTAVATEGPHIYYRRKIFDADHETYFGSFAVDFAVPPHKDVDDTLPPRTAHYSDEDFAALGSDDSRPMLIVLHGLSGGSYELYLREAIAPLLAEGSDWDVVVVISRGCAKSPITSGVLFNARATWDVRQVVKWCRKTYPNRPLFGLGFSLGANILTNYVGEEGANCLLSGAIAVGSPFNLDVSNKALKRSTLGLHVYQRVMGSNVKRLVAEHKESLEAHSKLDFERIANVNYLYEFDRAVQCPCWGYPTEDAYYRDSSSSDAILGIRIPFLAISATDDPIAVDEAVPYEEFKQNPFTVHCTTSLGGHLSWFELGGGRWHKRPIENFLRTLASDIDLNFSRSVSDKAIEPKPPGTHGFDPLRRRMIVKQVKVEED</sequence>
<comment type="similarity">
    <text evidence="1">Belongs to the AB hydrolase superfamily. AB hydrolase 4 family.</text>
</comment>
<evidence type="ECO:0000256" key="7">
    <source>
        <dbReference type="ARBA" id="ARBA00080774"/>
    </source>
</evidence>
<dbReference type="GO" id="GO:0047372">
    <property type="term" value="F:monoacylglycerol lipase activity"/>
    <property type="evidence" value="ECO:0007669"/>
    <property type="project" value="TreeGrafter"/>
</dbReference>
<evidence type="ECO:0000256" key="4">
    <source>
        <dbReference type="ARBA" id="ARBA00050620"/>
    </source>
</evidence>
<dbReference type="STRING" id="644358.A0A0C4E940"/>
<dbReference type="eggNOG" id="KOG1838">
    <property type="taxonomic scope" value="Eukaryota"/>
</dbReference>
<reference evidence="9" key="1">
    <citation type="submission" date="2010-05" db="EMBL/GenBank/DDBJ databases">
        <title>The Genome Sequence of Magnaporthe poae strain ATCC 64411.</title>
        <authorList>
            <consortium name="The Broad Institute Genome Sequencing Platform"/>
            <consortium name="Broad Institute Genome Sequencing Center for Infectious Disease"/>
            <person name="Ma L.-J."/>
            <person name="Dead R."/>
            <person name="Young S."/>
            <person name="Zeng Q."/>
            <person name="Koehrsen M."/>
            <person name="Alvarado L."/>
            <person name="Berlin A."/>
            <person name="Chapman S.B."/>
            <person name="Chen Z."/>
            <person name="Freedman E."/>
            <person name="Gellesch M."/>
            <person name="Goldberg J."/>
            <person name="Griggs A."/>
            <person name="Gujja S."/>
            <person name="Heilman E.R."/>
            <person name="Heiman D."/>
            <person name="Hepburn T."/>
            <person name="Howarth C."/>
            <person name="Jen D."/>
            <person name="Larson L."/>
            <person name="Mehta T."/>
            <person name="Neiman D."/>
            <person name="Pearson M."/>
            <person name="Roberts A."/>
            <person name="Saif S."/>
            <person name="Shea T."/>
            <person name="Shenoy N."/>
            <person name="Sisk P."/>
            <person name="Stolte C."/>
            <person name="Sykes S."/>
            <person name="Walk T."/>
            <person name="White J."/>
            <person name="Yandava C."/>
            <person name="Haas B."/>
            <person name="Nusbaum C."/>
            <person name="Birren B."/>
        </authorList>
    </citation>
    <scope>NUCLEOTIDE SEQUENCE</scope>
    <source>
        <strain evidence="9">ATCC 64411</strain>
    </source>
</reference>
<reference evidence="9" key="3">
    <citation type="submission" date="2011-03" db="EMBL/GenBank/DDBJ databases">
        <title>Annotation of Magnaporthe poae ATCC 64411.</title>
        <authorList>
            <person name="Ma L.-J."/>
            <person name="Dead R."/>
            <person name="Young S.K."/>
            <person name="Zeng Q."/>
            <person name="Gargeya S."/>
            <person name="Fitzgerald M."/>
            <person name="Haas B."/>
            <person name="Abouelleil A."/>
            <person name="Alvarado L."/>
            <person name="Arachchi H.M."/>
            <person name="Berlin A."/>
            <person name="Brown A."/>
            <person name="Chapman S.B."/>
            <person name="Chen Z."/>
            <person name="Dunbar C."/>
            <person name="Freedman E."/>
            <person name="Gearin G."/>
            <person name="Gellesch M."/>
            <person name="Goldberg J."/>
            <person name="Griggs A."/>
            <person name="Gujja S."/>
            <person name="Heiman D."/>
            <person name="Howarth C."/>
            <person name="Larson L."/>
            <person name="Lui A."/>
            <person name="MacDonald P.J.P."/>
            <person name="Mehta T."/>
            <person name="Montmayeur A."/>
            <person name="Murphy C."/>
            <person name="Neiman D."/>
            <person name="Pearson M."/>
            <person name="Priest M."/>
            <person name="Roberts A."/>
            <person name="Saif S."/>
            <person name="Shea T."/>
            <person name="Shenoy N."/>
            <person name="Sisk P."/>
            <person name="Stolte C."/>
            <person name="Sykes S."/>
            <person name="Yandava C."/>
            <person name="Wortman J."/>
            <person name="Nusbaum C."/>
            <person name="Birren B."/>
        </authorList>
    </citation>
    <scope>NUCLEOTIDE SEQUENCE</scope>
    <source>
        <strain evidence="9">ATCC 64411</strain>
    </source>
</reference>
<accession>A0A0C4E940</accession>
<dbReference type="SUPFAM" id="SSF53474">
    <property type="entry name" value="alpha/beta-Hydrolases"/>
    <property type="match status" value="1"/>
</dbReference>
<dbReference type="Proteomes" id="UP000011715">
    <property type="component" value="Unassembled WGS sequence"/>
</dbReference>
<evidence type="ECO:0000259" key="8">
    <source>
        <dbReference type="Pfam" id="PF00561"/>
    </source>
</evidence>
<dbReference type="VEuPathDB" id="FungiDB:MAPG_09117"/>
<dbReference type="GO" id="GO:0008126">
    <property type="term" value="F:acetylesterase activity"/>
    <property type="evidence" value="ECO:0007669"/>
    <property type="project" value="TreeGrafter"/>
</dbReference>
<dbReference type="OrthoDB" id="5954035at2759"/>
<comment type="function">
    <text evidence="5">Displays enzymatic activity both for medium-chain fatty acid (MCFA) ethyl ester synthesis and hydrolysis (esterase activity). MCFA are toxic for yeast and this enzyme could thus be involved in their detoxification by esterification.</text>
</comment>
<keyword evidence="3 9" id="KW-0378">Hydrolase</keyword>
<dbReference type="PANTHER" id="PTHR10794">
    <property type="entry name" value="ABHYDROLASE DOMAIN-CONTAINING PROTEIN"/>
    <property type="match status" value="1"/>
</dbReference>
<dbReference type="Pfam" id="PF00561">
    <property type="entry name" value="Abhydrolase_1"/>
    <property type="match status" value="1"/>
</dbReference>
<evidence type="ECO:0000256" key="6">
    <source>
        <dbReference type="ARBA" id="ARBA00066969"/>
    </source>
</evidence>
<dbReference type="InterPro" id="IPR000073">
    <property type="entry name" value="AB_hydrolase_1"/>
</dbReference>
<dbReference type="GO" id="GO:0051793">
    <property type="term" value="P:medium-chain fatty acid catabolic process"/>
    <property type="evidence" value="ECO:0007669"/>
    <property type="project" value="UniProtKB-ARBA"/>
</dbReference>
<dbReference type="GO" id="GO:0051792">
    <property type="term" value="P:medium-chain fatty acid biosynthetic process"/>
    <property type="evidence" value="ECO:0007669"/>
    <property type="project" value="TreeGrafter"/>
</dbReference>
<name>A0A0C4E940_MAGP6</name>
<evidence type="ECO:0000256" key="2">
    <source>
        <dbReference type="ARBA" id="ARBA00022679"/>
    </source>
</evidence>
<dbReference type="GO" id="GO:0004026">
    <property type="term" value="F:alcohol O-acetyltransferase activity"/>
    <property type="evidence" value="ECO:0007669"/>
    <property type="project" value="UniProtKB-EC"/>
</dbReference>
<dbReference type="EnsemblFungi" id="MAPG_09117T0">
    <property type="protein sequence ID" value="MAPG_09117T0"/>
    <property type="gene ID" value="MAPG_09117"/>
</dbReference>
<proteinExistence type="inferred from homology"/>
<gene>
    <name evidence="9" type="ORF">MAPG_09117</name>
</gene>
<dbReference type="EC" id="2.3.1.84" evidence="6"/>
<dbReference type="FunFam" id="3.40.50.1820:FF:000137">
    <property type="entry name" value="EEB1p Acyl-coenzymeA:ethanol O-acyltransferase"/>
    <property type="match status" value="1"/>
</dbReference>
<dbReference type="AlphaFoldDB" id="A0A0C4E940"/>
<protein>
    <recommendedName>
        <fullName evidence="6">alcohol O-acetyltransferase</fullName>
        <ecNumber evidence="6">2.3.1.84</ecNumber>
    </recommendedName>
    <alternativeName>
        <fullName evidence="7">Alcohol O-acetyltransferase</fullName>
    </alternativeName>
</protein>
<organism evidence="10 11">
    <name type="scientific">Magnaporthiopsis poae (strain ATCC 64411 / 73-15)</name>
    <name type="common">Kentucky bluegrass fungus</name>
    <name type="synonym">Magnaporthe poae</name>
    <dbReference type="NCBI Taxonomy" id="644358"/>
    <lineage>
        <taxon>Eukaryota</taxon>
        <taxon>Fungi</taxon>
        <taxon>Dikarya</taxon>
        <taxon>Ascomycota</taxon>
        <taxon>Pezizomycotina</taxon>
        <taxon>Sordariomycetes</taxon>
        <taxon>Sordariomycetidae</taxon>
        <taxon>Magnaporthales</taxon>
        <taxon>Magnaporthaceae</taxon>
        <taxon>Magnaporthiopsis</taxon>
    </lineage>
</organism>
<evidence type="ECO:0000256" key="5">
    <source>
        <dbReference type="ARBA" id="ARBA00054277"/>
    </source>
</evidence>
<comment type="catalytic activity">
    <reaction evidence="4">
        <text>an aliphatic alcohol + acetyl-CoA = an acetyl ester + CoA</text>
        <dbReference type="Rhea" id="RHEA:17229"/>
        <dbReference type="ChEBI" id="CHEBI:2571"/>
        <dbReference type="ChEBI" id="CHEBI:47622"/>
        <dbReference type="ChEBI" id="CHEBI:57287"/>
        <dbReference type="ChEBI" id="CHEBI:57288"/>
        <dbReference type="EC" id="2.3.1.84"/>
    </reaction>
</comment>
<dbReference type="Gene3D" id="3.40.50.1820">
    <property type="entry name" value="alpha/beta hydrolase"/>
    <property type="match status" value="1"/>
</dbReference>
<evidence type="ECO:0000256" key="1">
    <source>
        <dbReference type="ARBA" id="ARBA00010884"/>
    </source>
</evidence>
<reference evidence="10" key="5">
    <citation type="submission" date="2015-06" db="UniProtKB">
        <authorList>
            <consortium name="EnsemblFungi"/>
        </authorList>
    </citation>
    <scope>IDENTIFICATION</scope>
    <source>
        <strain evidence="10">ATCC 64411</strain>
    </source>
</reference>
<evidence type="ECO:0000313" key="9">
    <source>
        <dbReference type="EMBL" id="KLU90151.1"/>
    </source>
</evidence>
<dbReference type="OMA" id="MMTTSWG"/>
<keyword evidence="11" id="KW-1185">Reference proteome</keyword>
<evidence type="ECO:0000313" key="11">
    <source>
        <dbReference type="Proteomes" id="UP000011715"/>
    </source>
</evidence>